<keyword evidence="10" id="KW-0496">Mitochondrion</keyword>
<keyword evidence="6 10" id="KW-0067">ATP-binding</keyword>
<feature type="binding site" evidence="10">
    <location>
        <begin position="378"/>
        <end position="380"/>
    </location>
    <ligand>
        <name>substrate</name>
        <note>ligand shared with subunit alpha</note>
    </ligand>
</feature>
<dbReference type="FunFam" id="3.30.1490.20:FF:000004">
    <property type="entry name" value="Succinate--CoA ligase [ADP-forming] subunit beta, mitochondrial"/>
    <property type="match status" value="1"/>
</dbReference>
<dbReference type="FunFam" id="3.40.50.261:FF:000001">
    <property type="entry name" value="Succinate--CoA ligase [ADP-forming] subunit beta"/>
    <property type="match status" value="1"/>
</dbReference>
<comment type="caution">
    <text evidence="14">The sequence shown here is derived from an EMBL/GenBank/DDBJ whole genome shotgun (WGS) entry which is preliminary data.</text>
</comment>
<dbReference type="HAMAP" id="MF_00558">
    <property type="entry name" value="Succ_CoA_beta"/>
    <property type="match status" value="1"/>
</dbReference>
<evidence type="ECO:0000256" key="10">
    <source>
        <dbReference type="HAMAP-Rule" id="MF_03219"/>
    </source>
</evidence>
<name>A0A7J6MKQ1_PERCH</name>
<dbReference type="UniPathway" id="UPA00223">
    <property type="reaction ID" value="UER00999"/>
</dbReference>
<comment type="similarity">
    <text evidence="10 11">Belongs to the succinate/malate CoA ligase beta subunit family.</text>
</comment>
<reference evidence="14 15" key="1">
    <citation type="submission" date="2020-04" db="EMBL/GenBank/DDBJ databases">
        <title>Perkinsus chesapeaki whole genome sequence.</title>
        <authorList>
            <person name="Bogema D.R."/>
        </authorList>
    </citation>
    <scope>NUCLEOTIDE SEQUENCE [LARGE SCALE GENOMIC DNA]</scope>
    <source>
        <strain evidence="14">ATCC PRA-425</strain>
    </source>
</reference>
<evidence type="ECO:0000256" key="6">
    <source>
        <dbReference type="ARBA" id="ARBA00022840"/>
    </source>
</evidence>
<dbReference type="OrthoDB" id="1552at2759"/>
<evidence type="ECO:0000256" key="5">
    <source>
        <dbReference type="ARBA" id="ARBA00022741"/>
    </source>
</evidence>
<feature type="binding site" evidence="10">
    <location>
        <position position="256"/>
    </location>
    <ligand>
        <name>Mg(2+)</name>
        <dbReference type="ChEBI" id="CHEBI:18420"/>
    </ligand>
</feature>
<dbReference type="Gene3D" id="3.30.1490.20">
    <property type="entry name" value="ATP-grasp fold, A domain"/>
    <property type="match status" value="1"/>
</dbReference>
<feature type="binding site" evidence="10">
    <location>
        <position position="321"/>
    </location>
    <ligand>
        <name>substrate</name>
        <note>ligand shared with subunit alpha</note>
    </ligand>
</feature>
<dbReference type="PANTHER" id="PTHR11815">
    <property type="entry name" value="SUCCINYL-COA SYNTHETASE BETA CHAIN"/>
    <property type="match status" value="1"/>
</dbReference>
<dbReference type="InterPro" id="IPR017866">
    <property type="entry name" value="Succ-CoA_synthase_bsu_CS"/>
</dbReference>
<evidence type="ECO:0000313" key="15">
    <source>
        <dbReference type="Proteomes" id="UP000591131"/>
    </source>
</evidence>
<dbReference type="GO" id="GO:0006099">
    <property type="term" value="P:tricarboxylic acid cycle"/>
    <property type="evidence" value="ECO:0007669"/>
    <property type="project" value="UniProtKB-UniRule"/>
</dbReference>
<keyword evidence="8" id="KW-0809">Transit peptide</keyword>
<protein>
    <recommendedName>
        <fullName evidence="10">Succinate--CoA ligase [ADP-forming] subunit beta, mitochondrial</fullName>
        <ecNumber evidence="10">6.2.1.5</ecNumber>
    </recommendedName>
    <alternativeName>
        <fullName evidence="10">Succinyl-CoA synthetase beta chain</fullName>
        <shortName evidence="10">SCS-beta</shortName>
    </alternativeName>
</protein>
<evidence type="ECO:0000256" key="3">
    <source>
        <dbReference type="ARBA" id="ARBA00022598"/>
    </source>
</evidence>
<feature type="domain" description="ATP-grasp fold succinyl-CoA synthetase-type" evidence="13">
    <location>
        <begin position="51"/>
        <end position="259"/>
    </location>
</feature>
<feature type="domain" description="ATP-citrate synthase/succinyl-CoA ligase C-terminal" evidence="12">
    <location>
        <begin position="319"/>
        <end position="439"/>
    </location>
</feature>
<sequence length="443" mass="47747">MLPTFSSTVTRSSCGILRHGVLPMANAAMFSTLHRAHRVFVPKGQQVRHLNLHEHQSLGVFKKYGVCVPHGYYATSPEDAEKFAQQLGGGDVVVKAQVLAGGRGRGYFKENGFQGGVHIVKNPIEAKDIASKMIGKTLVTKQTGEAGKPCNGVFLSERFQIASEKYFAILMDRSFGGPVMVGSKYGGMSIEDVAAEHPDAIIKIPVDINSGISDGEAREMAEKIGFQGEIVDEAVIAIKALYDTFRQSDCTMVEINPLAETSDGRVMVCDAKVNFDDNAQFRQKCVHSMRDRTQEDPREVAASEWDLNYIGLDGNIGCMVNGAGLAMATMDLLSLKGGSPANFLDVGGSAQADQVKAAFEILEKDPKVKSILVNIFGGIMRCDVIAQGVVQATTELNMQKPIVIRLVGTNVEQGKQIIKDAGLKVYAFDDLNEAAGKAVSLAQ</sequence>
<dbReference type="InterPro" id="IPR005809">
    <property type="entry name" value="Succ_CoA_ligase-like_bsu"/>
</dbReference>
<dbReference type="EC" id="6.2.1.5" evidence="10"/>
<evidence type="ECO:0000256" key="9">
    <source>
        <dbReference type="ARBA" id="ARBA00063570"/>
    </source>
</evidence>
<evidence type="ECO:0000256" key="1">
    <source>
        <dbReference type="ARBA" id="ARBA00005064"/>
    </source>
</evidence>
<dbReference type="Proteomes" id="UP000591131">
    <property type="component" value="Unassembled WGS sequence"/>
</dbReference>
<feature type="binding site" evidence="10">
    <location>
        <position position="164"/>
    </location>
    <ligand>
        <name>ATP</name>
        <dbReference type="ChEBI" id="CHEBI:30616"/>
    </ligand>
</feature>
<evidence type="ECO:0000259" key="13">
    <source>
        <dbReference type="Pfam" id="PF08442"/>
    </source>
</evidence>
<dbReference type="Gene3D" id="3.40.50.261">
    <property type="entry name" value="Succinyl-CoA synthetase domains"/>
    <property type="match status" value="1"/>
</dbReference>
<evidence type="ECO:0000256" key="7">
    <source>
        <dbReference type="ARBA" id="ARBA00022842"/>
    </source>
</evidence>
<dbReference type="GO" id="GO:0000287">
    <property type="term" value="F:magnesium ion binding"/>
    <property type="evidence" value="ECO:0007669"/>
    <property type="project" value="UniProtKB-UniRule"/>
</dbReference>
<organism evidence="14 15">
    <name type="scientific">Perkinsus chesapeaki</name>
    <name type="common">Clam parasite</name>
    <name type="synonym">Perkinsus andrewsi</name>
    <dbReference type="NCBI Taxonomy" id="330153"/>
    <lineage>
        <taxon>Eukaryota</taxon>
        <taxon>Sar</taxon>
        <taxon>Alveolata</taxon>
        <taxon>Perkinsozoa</taxon>
        <taxon>Perkinsea</taxon>
        <taxon>Perkinsida</taxon>
        <taxon>Perkinsidae</taxon>
        <taxon>Perkinsus</taxon>
    </lineage>
</organism>
<dbReference type="Pfam" id="PF00549">
    <property type="entry name" value="Ligase_CoA"/>
    <property type="match status" value="1"/>
</dbReference>
<feature type="binding site" evidence="10">
    <location>
        <position position="270"/>
    </location>
    <ligand>
        <name>Mg(2+)</name>
        <dbReference type="ChEBI" id="CHEBI:18420"/>
    </ligand>
</feature>
<keyword evidence="15" id="KW-1185">Reference proteome</keyword>
<keyword evidence="4 10" id="KW-0479">Metal-binding</keyword>
<comment type="pathway">
    <text evidence="1 10">Carbohydrate metabolism; tricarboxylic acid cycle; succinate from succinyl-CoA (ligase route): step 1/1.</text>
</comment>
<comment type="subcellular location">
    <subcellularLocation>
        <location evidence="10">Mitochondrion</location>
    </subcellularLocation>
</comment>
<evidence type="ECO:0000256" key="2">
    <source>
        <dbReference type="ARBA" id="ARBA00022532"/>
    </source>
</evidence>
<dbReference type="Pfam" id="PF08442">
    <property type="entry name" value="ATP-grasp_2"/>
    <property type="match status" value="1"/>
</dbReference>
<dbReference type="EMBL" id="JAAPAO010000117">
    <property type="protein sequence ID" value="KAF4672172.1"/>
    <property type="molecule type" value="Genomic_DNA"/>
</dbReference>
<dbReference type="InterPro" id="IPR013815">
    <property type="entry name" value="ATP_grasp_subdomain_1"/>
</dbReference>
<dbReference type="SUPFAM" id="SSF52210">
    <property type="entry name" value="Succinyl-CoA synthetase domains"/>
    <property type="match status" value="1"/>
</dbReference>
<dbReference type="FunFam" id="3.30.470.20:FF:000002">
    <property type="entry name" value="Succinate--CoA ligase [ADP-forming] subunit beta"/>
    <property type="match status" value="1"/>
</dbReference>
<proteinExistence type="inferred from homology"/>
<dbReference type="PROSITE" id="PS01217">
    <property type="entry name" value="SUCCINYL_COA_LIG_3"/>
    <property type="match status" value="1"/>
</dbReference>
<dbReference type="GO" id="GO:0004775">
    <property type="term" value="F:succinate-CoA ligase (ADP-forming) activity"/>
    <property type="evidence" value="ECO:0007669"/>
    <property type="project" value="UniProtKB-UniRule"/>
</dbReference>
<dbReference type="NCBIfam" id="NF001913">
    <property type="entry name" value="PRK00696.1"/>
    <property type="match status" value="1"/>
</dbReference>
<dbReference type="InterPro" id="IPR013650">
    <property type="entry name" value="ATP-grasp_succ-CoA_synth-type"/>
</dbReference>
<keyword evidence="5 10" id="KW-0547">Nucleotide-binding</keyword>
<comment type="catalytic activity">
    <reaction evidence="10">
        <text>succinate + ATP + CoA = succinyl-CoA + ADP + phosphate</text>
        <dbReference type="Rhea" id="RHEA:17661"/>
        <dbReference type="ChEBI" id="CHEBI:30031"/>
        <dbReference type="ChEBI" id="CHEBI:30616"/>
        <dbReference type="ChEBI" id="CHEBI:43474"/>
        <dbReference type="ChEBI" id="CHEBI:57287"/>
        <dbReference type="ChEBI" id="CHEBI:57292"/>
        <dbReference type="ChEBI" id="CHEBI:456216"/>
        <dbReference type="EC" id="6.2.1.5"/>
    </reaction>
</comment>
<comment type="subunit">
    <text evidence="9">Heterodimer of an alpha and a beta subunit. The beta subunit determines specificity for GTP.</text>
</comment>
<dbReference type="NCBIfam" id="TIGR01016">
    <property type="entry name" value="sucCoAbeta"/>
    <property type="match status" value="1"/>
</dbReference>
<dbReference type="SUPFAM" id="SSF56059">
    <property type="entry name" value="Glutathione synthetase ATP-binding domain-like"/>
    <property type="match status" value="1"/>
</dbReference>
<evidence type="ECO:0000256" key="8">
    <source>
        <dbReference type="ARBA" id="ARBA00022946"/>
    </source>
</evidence>
<comment type="function">
    <text evidence="10">Succinyl-CoA synthetase functions in the citric acid cycle (TCA), coupling the hydrolysis of succinyl-CoA to the synthesis of ATP and thus represents the only step of substrate-level phosphorylation in the TCA. The beta subunit provides nucleotide specificity of the enzyme and binds the substrate succinate, while the binding sites for coenzyme A and phosphate are found in the alpha subunit.</text>
</comment>
<dbReference type="PIRSF" id="PIRSF001554">
    <property type="entry name" value="SucCS_beta"/>
    <property type="match status" value="1"/>
</dbReference>
<comment type="cofactor">
    <cofactor evidence="10">
        <name>Mg(2+)</name>
        <dbReference type="ChEBI" id="CHEBI:18420"/>
    </cofactor>
    <text evidence="10">Binds 1 Mg(2+) ion per subunit.</text>
</comment>
<keyword evidence="3 10" id="KW-0436">Ligase</keyword>
<keyword evidence="7 10" id="KW-0460">Magnesium</keyword>
<dbReference type="InterPro" id="IPR005811">
    <property type="entry name" value="SUCC_ACL_C"/>
</dbReference>
<keyword evidence="2 10" id="KW-0816">Tricarboxylic acid cycle</keyword>
<accession>A0A7J6MKQ1</accession>
<dbReference type="InterPro" id="IPR016102">
    <property type="entry name" value="Succinyl-CoA_synth-like"/>
</dbReference>
<gene>
    <name evidence="14" type="primary">SUCLA2</name>
    <name evidence="14" type="ORF">FOL47_000823</name>
</gene>
<dbReference type="Gene3D" id="3.30.470.20">
    <property type="entry name" value="ATP-grasp fold, B domain"/>
    <property type="match status" value="1"/>
</dbReference>
<dbReference type="GO" id="GO:0006104">
    <property type="term" value="P:succinyl-CoA metabolic process"/>
    <property type="evidence" value="ECO:0007669"/>
    <property type="project" value="TreeGrafter"/>
</dbReference>
<evidence type="ECO:0000313" key="14">
    <source>
        <dbReference type="EMBL" id="KAF4672172.1"/>
    </source>
</evidence>
<dbReference type="GO" id="GO:0042709">
    <property type="term" value="C:succinate-CoA ligase complex"/>
    <property type="evidence" value="ECO:0007669"/>
    <property type="project" value="TreeGrafter"/>
</dbReference>
<evidence type="ECO:0000256" key="4">
    <source>
        <dbReference type="ARBA" id="ARBA00022723"/>
    </source>
</evidence>
<feature type="binding site" evidence="10">
    <location>
        <begin position="102"/>
        <end position="104"/>
    </location>
    <ligand>
        <name>ATP</name>
        <dbReference type="ChEBI" id="CHEBI:30616"/>
    </ligand>
</feature>
<evidence type="ECO:0000256" key="11">
    <source>
        <dbReference type="RuleBase" id="RU361258"/>
    </source>
</evidence>
<dbReference type="GO" id="GO:0005524">
    <property type="term" value="F:ATP binding"/>
    <property type="evidence" value="ECO:0007669"/>
    <property type="project" value="UniProtKB-UniRule"/>
</dbReference>
<dbReference type="PANTHER" id="PTHR11815:SF1">
    <property type="entry name" value="SUCCINATE--COA LIGASE [ADP-FORMING] SUBUNIT BETA, MITOCHONDRIAL"/>
    <property type="match status" value="1"/>
</dbReference>
<dbReference type="GO" id="GO:0005739">
    <property type="term" value="C:mitochondrion"/>
    <property type="evidence" value="ECO:0007669"/>
    <property type="project" value="UniProtKB-SubCell"/>
</dbReference>
<evidence type="ECO:0000259" key="12">
    <source>
        <dbReference type="Pfam" id="PF00549"/>
    </source>
</evidence>
<dbReference type="AlphaFoldDB" id="A0A7J6MKQ1"/>
<feature type="binding site" evidence="10">
    <location>
        <position position="95"/>
    </location>
    <ligand>
        <name>ATP</name>
        <dbReference type="ChEBI" id="CHEBI:30616"/>
    </ligand>
</feature>